<dbReference type="Proteomes" id="UP000255082">
    <property type="component" value="Unassembled WGS sequence"/>
</dbReference>
<protein>
    <submittedName>
        <fullName evidence="1">Uncharacterized protein</fullName>
    </submittedName>
</protein>
<proteinExistence type="predicted"/>
<sequence length="60" mass="6502">MLSVPGGVIEAAGRYRGDDLVALTRRIADRRFPAAHTAGCRTIARPWARARVPSDSPETL</sequence>
<dbReference type="AlphaFoldDB" id="A0A378WS11"/>
<accession>A0A378WS11</accession>
<gene>
    <name evidence="1" type="ORF">NCTC13184_02494</name>
</gene>
<reference evidence="1 2" key="1">
    <citation type="submission" date="2018-06" db="EMBL/GenBank/DDBJ databases">
        <authorList>
            <consortium name="Pathogen Informatics"/>
            <person name="Doyle S."/>
        </authorList>
    </citation>
    <scope>NUCLEOTIDE SEQUENCE [LARGE SCALE GENOMIC DNA]</scope>
    <source>
        <strain evidence="1 2">NCTC13184</strain>
    </source>
</reference>
<evidence type="ECO:0000313" key="1">
    <source>
        <dbReference type="EMBL" id="SUA43133.1"/>
    </source>
</evidence>
<dbReference type="EMBL" id="UGRU01000001">
    <property type="protein sequence ID" value="SUA43133.1"/>
    <property type="molecule type" value="Genomic_DNA"/>
</dbReference>
<name>A0A378WS11_9NOCA</name>
<evidence type="ECO:0000313" key="2">
    <source>
        <dbReference type="Proteomes" id="UP000255082"/>
    </source>
</evidence>
<organism evidence="1 2">
    <name type="scientific">Nocardia africana</name>
    <dbReference type="NCBI Taxonomy" id="134964"/>
    <lineage>
        <taxon>Bacteria</taxon>
        <taxon>Bacillati</taxon>
        <taxon>Actinomycetota</taxon>
        <taxon>Actinomycetes</taxon>
        <taxon>Mycobacteriales</taxon>
        <taxon>Nocardiaceae</taxon>
        <taxon>Nocardia</taxon>
    </lineage>
</organism>